<protein>
    <submittedName>
        <fullName evidence="1">Uncharacterized protein</fullName>
    </submittedName>
</protein>
<comment type="caution">
    <text evidence="1">The sequence shown here is derived from an EMBL/GenBank/DDBJ whole genome shotgun (WGS) entry which is preliminary data.</text>
</comment>
<reference evidence="2" key="1">
    <citation type="journal article" date="2019" name="Int. J. Syst. Evol. Microbiol.">
        <title>The Global Catalogue of Microorganisms (GCM) 10K type strain sequencing project: providing services to taxonomists for standard genome sequencing and annotation.</title>
        <authorList>
            <consortium name="The Broad Institute Genomics Platform"/>
            <consortium name="The Broad Institute Genome Sequencing Center for Infectious Disease"/>
            <person name="Wu L."/>
            <person name="Ma J."/>
        </authorList>
    </citation>
    <scope>NUCLEOTIDE SEQUENCE [LARGE SCALE GENOMIC DNA]</scope>
    <source>
        <strain evidence="2">KCTC 32514</strain>
    </source>
</reference>
<evidence type="ECO:0000313" key="2">
    <source>
        <dbReference type="Proteomes" id="UP001597548"/>
    </source>
</evidence>
<name>A0ABW5ZRL7_9FLAO</name>
<dbReference type="Proteomes" id="UP001597548">
    <property type="component" value="Unassembled WGS sequence"/>
</dbReference>
<dbReference type="EMBL" id="JBHUOS010000007">
    <property type="protein sequence ID" value="MFD2915619.1"/>
    <property type="molecule type" value="Genomic_DNA"/>
</dbReference>
<keyword evidence="2" id="KW-1185">Reference proteome</keyword>
<proteinExistence type="predicted"/>
<dbReference type="RefSeq" id="WP_194509488.1">
    <property type="nucleotide sequence ID" value="NZ_JADILU010000008.1"/>
</dbReference>
<sequence length="152" mass="17938">MGYLADIYVIKKSRSRKIGIDFLNTFLPNRQESADEYFIPQYSENPIHKFDNVSKLMIFLESNREYAQNIYWESTVDENLNKHAMIFYTKDGCMIFGISQNAETNRELNTKTIDTCLLKMKEFLKTNIGYIDYENPPANTYKKFVELVEDLK</sequence>
<evidence type="ECO:0000313" key="1">
    <source>
        <dbReference type="EMBL" id="MFD2915619.1"/>
    </source>
</evidence>
<organism evidence="1 2">
    <name type="scientific">Psychroserpens luteus</name>
    <dbReference type="NCBI Taxonomy" id="1434066"/>
    <lineage>
        <taxon>Bacteria</taxon>
        <taxon>Pseudomonadati</taxon>
        <taxon>Bacteroidota</taxon>
        <taxon>Flavobacteriia</taxon>
        <taxon>Flavobacteriales</taxon>
        <taxon>Flavobacteriaceae</taxon>
        <taxon>Psychroserpens</taxon>
    </lineage>
</organism>
<gene>
    <name evidence="1" type="ORF">ACFS29_08215</name>
</gene>
<accession>A0ABW5ZRL7</accession>